<gene>
    <name evidence="4" type="ORF">UFOPK1811_00185</name>
</gene>
<dbReference type="AlphaFoldDB" id="A0A6J6G326"/>
<keyword evidence="3" id="KW-0949">S-adenosyl-L-methionine</keyword>
<dbReference type="PROSITE" id="PS51608">
    <property type="entry name" value="SAM_MT_UBIE"/>
    <property type="match status" value="1"/>
</dbReference>
<dbReference type="Gene3D" id="3.40.50.150">
    <property type="entry name" value="Vaccinia Virus protein VP39"/>
    <property type="match status" value="1"/>
</dbReference>
<dbReference type="HAMAP" id="MF_01813">
    <property type="entry name" value="MenG_UbiE_methyltr"/>
    <property type="match status" value="1"/>
</dbReference>
<dbReference type="GO" id="GO:0032259">
    <property type="term" value="P:methylation"/>
    <property type="evidence" value="ECO:0007669"/>
    <property type="project" value="UniProtKB-KW"/>
</dbReference>
<sequence length="231" mass="24557">MAGPNLNKVPFDIAKMFDGVARRYDIVNDILSLGQTKAWRGAVSGSIEPKPGMLILDLAAGTGSSTAPLVAAGAVAIPVDFSLGMLKVGRKRHPNLPFIAGDALALPFRENSFDLTTISFGLRNVADPKAALVEALRVTAPGGSLLVCEFSHPTFAPLRALYLKYLMRALPAIARRTSSNPEAYIYLAESIQAWPDQGALAAQISAAGWSQASWQNLTFGIVAIHRASKAK</sequence>
<proteinExistence type="inferred from homology"/>
<keyword evidence="1" id="KW-0489">Methyltransferase</keyword>
<organism evidence="4">
    <name type="scientific">freshwater metagenome</name>
    <dbReference type="NCBI Taxonomy" id="449393"/>
    <lineage>
        <taxon>unclassified sequences</taxon>
        <taxon>metagenomes</taxon>
        <taxon>ecological metagenomes</taxon>
    </lineage>
</organism>
<dbReference type="EMBL" id="CAEZUJ010000004">
    <property type="protein sequence ID" value="CAB4591338.1"/>
    <property type="molecule type" value="Genomic_DNA"/>
</dbReference>
<dbReference type="PANTHER" id="PTHR43591">
    <property type="entry name" value="METHYLTRANSFERASE"/>
    <property type="match status" value="1"/>
</dbReference>
<evidence type="ECO:0000256" key="1">
    <source>
        <dbReference type="ARBA" id="ARBA00022603"/>
    </source>
</evidence>
<dbReference type="GO" id="GO:0008168">
    <property type="term" value="F:methyltransferase activity"/>
    <property type="evidence" value="ECO:0007669"/>
    <property type="project" value="UniProtKB-KW"/>
</dbReference>
<accession>A0A6J6G326</accession>
<dbReference type="SUPFAM" id="SSF53335">
    <property type="entry name" value="S-adenosyl-L-methionine-dependent methyltransferases"/>
    <property type="match status" value="1"/>
</dbReference>
<dbReference type="Pfam" id="PF01209">
    <property type="entry name" value="Ubie_methyltran"/>
    <property type="match status" value="1"/>
</dbReference>
<dbReference type="CDD" id="cd02440">
    <property type="entry name" value="AdoMet_MTases"/>
    <property type="match status" value="1"/>
</dbReference>
<dbReference type="NCBIfam" id="TIGR01934">
    <property type="entry name" value="MenG_MenH_UbiE"/>
    <property type="match status" value="1"/>
</dbReference>
<name>A0A6J6G326_9ZZZZ</name>
<dbReference type="InterPro" id="IPR029063">
    <property type="entry name" value="SAM-dependent_MTases_sf"/>
</dbReference>
<reference evidence="4" key="1">
    <citation type="submission" date="2020-05" db="EMBL/GenBank/DDBJ databases">
        <authorList>
            <person name="Chiriac C."/>
            <person name="Salcher M."/>
            <person name="Ghai R."/>
            <person name="Kavagutti S V."/>
        </authorList>
    </citation>
    <scope>NUCLEOTIDE SEQUENCE</scope>
</reference>
<evidence type="ECO:0000313" key="4">
    <source>
        <dbReference type="EMBL" id="CAB4591338.1"/>
    </source>
</evidence>
<evidence type="ECO:0000256" key="2">
    <source>
        <dbReference type="ARBA" id="ARBA00022679"/>
    </source>
</evidence>
<protein>
    <submittedName>
        <fullName evidence="4">Unannotated protein</fullName>
    </submittedName>
</protein>
<dbReference type="InterPro" id="IPR004033">
    <property type="entry name" value="UbiE/COQ5_MeTrFase"/>
</dbReference>
<dbReference type="NCBIfam" id="NF001241">
    <property type="entry name" value="PRK00216.1-2"/>
    <property type="match status" value="1"/>
</dbReference>
<keyword evidence="2" id="KW-0808">Transferase</keyword>
<dbReference type="PANTHER" id="PTHR43591:SF24">
    <property type="entry name" value="2-METHOXY-6-POLYPRENYL-1,4-BENZOQUINOL METHYLASE, MITOCHONDRIAL"/>
    <property type="match status" value="1"/>
</dbReference>
<evidence type="ECO:0000256" key="3">
    <source>
        <dbReference type="ARBA" id="ARBA00022691"/>
    </source>
</evidence>